<feature type="domain" description="Disease resistance R13L4/SHOC-2-like LRR" evidence="15">
    <location>
        <begin position="210"/>
        <end position="320"/>
    </location>
</feature>
<dbReference type="SUPFAM" id="SSF52058">
    <property type="entry name" value="L domain-like"/>
    <property type="match status" value="3"/>
</dbReference>
<keyword evidence="10" id="KW-0675">Receptor</keyword>
<proteinExistence type="inferred from homology"/>
<keyword evidence="17" id="KW-1185">Reference proteome</keyword>
<dbReference type="GO" id="GO:0005886">
    <property type="term" value="C:plasma membrane"/>
    <property type="evidence" value="ECO:0007669"/>
    <property type="project" value="UniProtKB-SubCell"/>
</dbReference>
<evidence type="ECO:0000256" key="8">
    <source>
        <dbReference type="ARBA" id="ARBA00022989"/>
    </source>
</evidence>
<dbReference type="PANTHER" id="PTHR48065:SF5">
    <property type="entry name" value="RECEPTOR-LIKE PROTEIN CF-9 HOMOLOG"/>
    <property type="match status" value="1"/>
</dbReference>
<dbReference type="Proteomes" id="UP000027120">
    <property type="component" value="Unassembled WGS sequence"/>
</dbReference>
<evidence type="ECO:0000256" key="1">
    <source>
        <dbReference type="ARBA" id="ARBA00004251"/>
    </source>
</evidence>
<evidence type="ECO:0000259" key="14">
    <source>
        <dbReference type="Pfam" id="PF08263"/>
    </source>
</evidence>
<evidence type="ECO:0000256" key="5">
    <source>
        <dbReference type="ARBA" id="ARBA00022692"/>
    </source>
</evidence>
<keyword evidence="4" id="KW-0433">Leucine-rich repeat</keyword>
<dbReference type="FunFam" id="3.80.10.10:FF:000095">
    <property type="entry name" value="LRR receptor-like serine/threonine-protein kinase GSO1"/>
    <property type="match status" value="2"/>
</dbReference>
<dbReference type="InterPro" id="IPR013210">
    <property type="entry name" value="LRR_N_plant-typ"/>
</dbReference>
<dbReference type="Pfam" id="PF00560">
    <property type="entry name" value="LRR_1"/>
    <property type="match status" value="6"/>
</dbReference>
<evidence type="ECO:0000256" key="6">
    <source>
        <dbReference type="ARBA" id="ARBA00022729"/>
    </source>
</evidence>
<dbReference type="EMBL" id="KK786775">
    <property type="protein sequence ID" value="KDO39271.1"/>
    <property type="molecule type" value="Genomic_DNA"/>
</dbReference>
<evidence type="ECO:0000256" key="12">
    <source>
        <dbReference type="SAM" id="Phobius"/>
    </source>
</evidence>
<dbReference type="SMR" id="A0A067DKZ4"/>
<evidence type="ECO:0000256" key="9">
    <source>
        <dbReference type="ARBA" id="ARBA00023136"/>
    </source>
</evidence>
<dbReference type="Pfam" id="PF08263">
    <property type="entry name" value="LRRNT_2"/>
    <property type="match status" value="1"/>
</dbReference>
<evidence type="ECO:0000313" key="17">
    <source>
        <dbReference type="Proteomes" id="UP000027120"/>
    </source>
</evidence>
<keyword evidence="11" id="KW-0325">Glycoprotein</keyword>
<dbReference type="Pfam" id="PF23598">
    <property type="entry name" value="LRR_14"/>
    <property type="match status" value="1"/>
</dbReference>
<dbReference type="InterPro" id="IPR001611">
    <property type="entry name" value="Leu-rich_rpt"/>
</dbReference>
<evidence type="ECO:0000256" key="13">
    <source>
        <dbReference type="SAM" id="SignalP"/>
    </source>
</evidence>
<evidence type="ECO:0000256" key="11">
    <source>
        <dbReference type="ARBA" id="ARBA00023180"/>
    </source>
</evidence>
<feature type="transmembrane region" description="Helical" evidence="12">
    <location>
        <begin position="876"/>
        <end position="901"/>
    </location>
</feature>
<feature type="domain" description="Leucine-rich repeat-containing N-terminal plant-type" evidence="14">
    <location>
        <begin position="28"/>
        <end position="81"/>
    </location>
</feature>
<keyword evidence="3" id="KW-1003">Cell membrane</keyword>
<dbReference type="Pfam" id="PF13855">
    <property type="entry name" value="LRR_8"/>
    <property type="match status" value="1"/>
</dbReference>
<evidence type="ECO:0000256" key="10">
    <source>
        <dbReference type="ARBA" id="ARBA00023170"/>
    </source>
</evidence>
<dbReference type="FunFam" id="3.80.10.10:FF:000111">
    <property type="entry name" value="LRR receptor-like serine/threonine-protein kinase ERECTA"/>
    <property type="match status" value="1"/>
</dbReference>
<name>A0A067DKZ4_CITSI</name>
<comment type="subcellular location">
    <subcellularLocation>
        <location evidence="1">Cell membrane</location>
        <topology evidence="1">Single-pass type I membrane protein</topology>
    </subcellularLocation>
</comment>
<dbReference type="InterPro" id="IPR032675">
    <property type="entry name" value="LRR_dom_sf"/>
</dbReference>
<keyword evidence="7" id="KW-0677">Repeat</keyword>
<keyword evidence="8 12" id="KW-1133">Transmembrane helix</keyword>
<evidence type="ECO:0000256" key="3">
    <source>
        <dbReference type="ARBA" id="ARBA00022475"/>
    </source>
</evidence>
<gene>
    <name evidence="16" type="ORF">CISIN_1g002435mg</name>
</gene>
<evidence type="ECO:0000313" key="16">
    <source>
        <dbReference type="EMBL" id="KDO39271.1"/>
    </source>
</evidence>
<feature type="chain" id="PRO_5012204128" evidence="13">
    <location>
        <begin position="16"/>
        <end position="922"/>
    </location>
</feature>
<dbReference type="SMART" id="SM00369">
    <property type="entry name" value="LRR_TYP"/>
    <property type="match status" value="7"/>
</dbReference>
<sequence length="922" mass="103485">MQFVFSLIFFNFTISNFTSSMLSPLCHSYERSALLQFKESLTIIRKTSSYYIWDPCHPKTASWKPEEANIDCCLWDGVECNENTGHVIKLDLSNSCLQGFINSSSGLFKLVHLEWLDLAFNYFICSEIPPEIINLSRLSYLNLSSAGFFGQIPSEILELSNLVSLDLSHNSYYNLIELKEPNLGNLVKKLTNLKELALGGVTISSPIPHSLANLSSLTLLSLSGCELRGRIPSLLGNLTKLMYLDLSFNNLLGELPTSIGNLDCLKRLDISWNELSGELPASIGNLASLEQLELSLNRFRGKTPHSMGNFTRLYWLSLASNDFSGELPASFGNLRSLEGLDISECKFSSQIPSSLRNLAQLKFLEFSHNNFSGPIDLDMFLVNFKHLEHLSLSSNRLSLFTKAIFNTSQKFNFVGLRSCNLNEFPNFLKNQHYLEVLDLSCNKIHGKVPKWLIEPSMQNFSYLNLSHNFLIGFYQHPMFFPRNYDGFTLDLSYNYLQGPLPVPPPQTKHYLVSNNSLTGKIPFWICNSSNSLEILDLSYNNLSGLLPQCLDNFSDHLSILDLQHNKFCGSIPQTFLSGRSLMMIDLSDNLLQGRIPRSLVNCSSLKFLDLGNNQISGTFPSWLGTLRELNVLILKSNKLHGMIREPNTGCGFPELRIIDLSNNRFTGKLPSKYFQCWNAMQVVNTSELRYMEGMIYPFALVSYAALGIYDYSLTMSNKGQMMSYDKVPNFLTGVILSSNRFDGEIPTSIANLKGLQVLSLANNSLHGHILSCLGNLTGLESLDLSNNKFSGQIPQQLVDLTFLEFFNVSNNNLTGPIPQGNQFPTFDKTSFNGNLGLCGKPLPKECENDEAPTNEDQVEGSEESLLSGTSDWKIILIGYAGGLIVGVVLGLNFSIGILEWFSKKFGMQPKRRRRIRRARNRM</sequence>
<organism evidence="16 17">
    <name type="scientific">Citrus sinensis</name>
    <name type="common">Sweet orange</name>
    <name type="synonym">Citrus aurantium var. sinensis</name>
    <dbReference type="NCBI Taxonomy" id="2711"/>
    <lineage>
        <taxon>Eukaryota</taxon>
        <taxon>Viridiplantae</taxon>
        <taxon>Streptophyta</taxon>
        <taxon>Embryophyta</taxon>
        <taxon>Tracheophyta</taxon>
        <taxon>Spermatophyta</taxon>
        <taxon>Magnoliopsida</taxon>
        <taxon>eudicotyledons</taxon>
        <taxon>Gunneridae</taxon>
        <taxon>Pentapetalae</taxon>
        <taxon>rosids</taxon>
        <taxon>malvids</taxon>
        <taxon>Sapindales</taxon>
        <taxon>Rutaceae</taxon>
        <taxon>Aurantioideae</taxon>
        <taxon>Citrus</taxon>
    </lineage>
</organism>
<comment type="similarity">
    <text evidence="2">Belongs to the RLP family.</text>
</comment>
<reference evidence="16 17" key="1">
    <citation type="submission" date="2014-04" db="EMBL/GenBank/DDBJ databases">
        <authorList>
            <consortium name="International Citrus Genome Consortium"/>
            <person name="Gmitter F."/>
            <person name="Chen C."/>
            <person name="Farmerie W."/>
            <person name="Harkins T."/>
            <person name="Desany B."/>
            <person name="Mohiuddin M."/>
            <person name="Kodira C."/>
            <person name="Borodovsky M."/>
            <person name="Lomsadze A."/>
            <person name="Burns P."/>
            <person name="Jenkins J."/>
            <person name="Prochnik S."/>
            <person name="Shu S."/>
            <person name="Chapman J."/>
            <person name="Pitluck S."/>
            <person name="Schmutz J."/>
            <person name="Rokhsar D."/>
        </authorList>
    </citation>
    <scope>NUCLEOTIDE SEQUENCE</scope>
</reference>
<dbReference type="PRINTS" id="PR00019">
    <property type="entry name" value="LEURICHRPT"/>
</dbReference>
<evidence type="ECO:0000256" key="7">
    <source>
        <dbReference type="ARBA" id="ARBA00022737"/>
    </source>
</evidence>
<keyword evidence="5 12" id="KW-0812">Transmembrane</keyword>
<dbReference type="AlphaFoldDB" id="A0A067DKZ4"/>
<feature type="signal peptide" evidence="13">
    <location>
        <begin position="1"/>
        <end position="15"/>
    </location>
</feature>
<accession>A0A067DKZ4</accession>
<dbReference type="InterPro" id="IPR003591">
    <property type="entry name" value="Leu-rich_rpt_typical-subtyp"/>
</dbReference>
<evidence type="ECO:0000256" key="2">
    <source>
        <dbReference type="ARBA" id="ARBA00009592"/>
    </source>
</evidence>
<evidence type="ECO:0000259" key="15">
    <source>
        <dbReference type="Pfam" id="PF23598"/>
    </source>
</evidence>
<dbReference type="Gene3D" id="3.80.10.10">
    <property type="entry name" value="Ribonuclease Inhibitor"/>
    <property type="match status" value="3"/>
</dbReference>
<keyword evidence="6 13" id="KW-0732">Signal</keyword>
<dbReference type="SMART" id="SM00365">
    <property type="entry name" value="LRR_SD22"/>
    <property type="match status" value="6"/>
</dbReference>
<keyword evidence="9 12" id="KW-0472">Membrane</keyword>
<dbReference type="InterPro" id="IPR055414">
    <property type="entry name" value="LRR_R13L4/SHOC2-like"/>
</dbReference>
<protein>
    <submittedName>
        <fullName evidence="16">Uncharacterized protein</fullName>
    </submittedName>
</protein>
<dbReference type="PANTHER" id="PTHR48065">
    <property type="entry name" value="OS10G0469600 PROTEIN"/>
    <property type="match status" value="1"/>
</dbReference>
<evidence type="ECO:0000256" key="4">
    <source>
        <dbReference type="ARBA" id="ARBA00022614"/>
    </source>
</evidence>